<organism evidence="2 3">
    <name type="scientific">Nitrincola nitratireducens</name>
    <dbReference type="NCBI Taxonomy" id="1229521"/>
    <lineage>
        <taxon>Bacteria</taxon>
        <taxon>Pseudomonadati</taxon>
        <taxon>Pseudomonadota</taxon>
        <taxon>Gammaproteobacteria</taxon>
        <taxon>Oceanospirillales</taxon>
        <taxon>Oceanospirillaceae</taxon>
        <taxon>Nitrincola</taxon>
    </lineage>
</organism>
<evidence type="ECO:0000313" key="2">
    <source>
        <dbReference type="EMBL" id="EXJ12101.1"/>
    </source>
</evidence>
<dbReference type="EMBL" id="AONB01000003">
    <property type="protein sequence ID" value="EXJ12101.1"/>
    <property type="molecule type" value="Genomic_DNA"/>
</dbReference>
<dbReference type="Proteomes" id="UP000019464">
    <property type="component" value="Unassembled WGS sequence"/>
</dbReference>
<evidence type="ECO:0000313" key="3">
    <source>
        <dbReference type="Proteomes" id="UP000019464"/>
    </source>
</evidence>
<sequence>MTAAGDLVDAAYAAIQEETGLATELSTAGGTSDGRFIAPTGAQVVELGPVNATIHKIDERVKADDLDTLSSIYERILNKLLK</sequence>
<name>W9V592_9GAMM</name>
<keyword evidence="1 2" id="KW-0378">Hydrolase</keyword>
<dbReference type="GO" id="GO:0009014">
    <property type="term" value="F:succinyl-diaminopimelate desuccinylase activity"/>
    <property type="evidence" value="ECO:0007669"/>
    <property type="project" value="UniProtKB-EC"/>
</dbReference>
<dbReference type="STRING" id="1229521.D791_00990"/>
<keyword evidence="3" id="KW-1185">Reference proteome</keyword>
<reference evidence="3" key="1">
    <citation type="submission" date="2012-11" db="EMBL/GenBank/DDBJ databases">
        <authorList>
            <person name="Singh A."/>
            <person name="Pinnaka A.K."/>
            <person name="Vaidya B."/>
        </authorList>
    </citation>
    <scope>NUCLEOTIDE SEQUENCE [LARGE SCALE GENOMIC DNA]</scope>
    <source>
        <strain evidence="3">AK23</strain>
    </source>
</reference>
<dbReference type="InterPro" id="IPR002933">
    <property type="entry name" value="Peptidase_M20"/>
</dbReference>
<dbReference type="EC" id="3.5.1.18" evidence="2"/>
<dbReference type="AlphaFoldDB" id="W9V592"/>
<dbReference type="Gene3D" id="3.40.630.10">
    <property type="entry name" value="Zn peptidases"/>
    <property type="match status" value="1"/>
</dbReference>
<reference evidence="2 3" key="2">
    <citation type="journal article" date="2015" name="Syst. Appl. Microbiol.">
        <title>Nitrincola nitratireducens sp. nov. isolated from a haloalkaline crater lake.</title>
        <authorList>
            <person name="Singh A."/>
            <person name="Vaidya B."/>
            <person name="Tanuku N.R."/>
            <person name="Pinnaka A.K."/>
        </authorList>
    </citation>
    <scope>NUCLEOTIDE SEQUENCE [LARGE SCALE GENOMIC DNA]</scope>
    <source>
        <strain evidence="2 3">AK23</strain>
    </source>
</reference>
<comment type="caution">
    <text evidence="2">The sequence shown here is derived from an EMBL/GenBank/DDBJ whole genome shotgun (WGS) entry which is preliminary data.</text>
</comment>
<evidence type="ECO:0000256" key="1">
    <source>
        <dbReference type="ARBA" id="ARBA00022801"/>
    </source>
</evidence>
<dbReference type="Pfam" id="PF01546">
    <property type="entry name" value="Peptidase_M20"/>
    <property type="match status" value="1"/>
</dbReference>
<gene>
    <name evidence="2" type="primary">dapE_1</name>
    <name evidence="2" type="ORF">D791_00990</name>
</gene>
<protein>
    <submittedName>
        <fullName evidence="2">Succinyl-diaminopimelate desuccinylase</fullName>
        <ecNumber evidence="2">3.5.1.18</ecNumber>
    </submittedName>
</protein>
<accession>W9V592</accession>
<dbReference type="SUPFAM" id="SSF53187">
    <property type="entry name" value="Zn-dependent exopeptidases"/>
    <property type="match status" value="1"/>
</dbReference>
<dbReference type="PATRIC" id="fig|1229521.3.peg.995"/>
<proteinExistence type="predicted"/>